<evidence type="ECO:0000259" key="1">
    <source>
        <dbReference type="PROSITE" id="PS50042"/>
    </source>
</evidence>
<dbReference type="PROSITE" id="PS50042">
    <property type="entry name" value="CNMP_BINDING_3"/>
    <property type="match status" value="1"/>
</dbReference>
<dbReference type="InterPro" id="IPR000595">
    <property type="entry name" value="cNMP-bd_dom"/>
</dbReference>
<dbReference type="RefSeq" id="WP_042344850.1">
    <property type="nucleotide sequence ID" value="NZ_CDOI01000170.1"/>
</dbReference>
<reference evidence="2 3" key="1">
    <citation type="submission" date="2015-01" db="EMBL/GenBank/DDBJ databases">
        <authorList>
            <person name="Xiang T."/>
            <person name="Song Y."/>
            <person name="Huang L."/>
            <person name="Wang B."/>
            <person name="Wu P."/>
        </authorList>
    </citation>
    <scope>NUCLEOTIDE SEQUENCE [LARGE SCALE GENOMIC DNA]</scope>
    <source>
        <strain evidence="2 3">CcD38</strain>
    </source>
</reference>
<dbReference type="Pfam" id="PF00027">
    <property type="entry name" value="cNMP_binding"/>
    <property type="match status" value="1"/>
</dbReference>
<sequence>MIDCQLLINQFRNKLNEYFSLSEATFELLKTHIDCIALSRNEILLDYGKTCKDLYFVCQGILIAYFIDKNGSTYNKNIFFENEFAGSMVSAITQKPSEFVIQSLENSLVIKVDFSEFKRIISQNEEIKNFYIAYLEKNWVIDKEQREIAIVMQDAIFRYKNLLEKYPNIDRRVPLKHIASHLGITPTQLSRIRKEIL</sequence>
<dbReference type="InterPro" id="IPR018490">
    <property type="entry name" value="cNMP-bd_dom_sf"/>
</dbReference>
<dbReference type="SUPFAM" id="SSF51206">
    <property type="entry name" value="cAMP-binding domain-like"/>
    <property type="match status" value="1"/>
</dbReference>
<dbReference type="InterPro" id="IPR014710">
    <property type="entry name" value="RmlC-like_jellyroll"/>
</dbReference>
<gene>
    <name evidence="2" type="ORF">CCAND38_570002</name>
</gene>
<dbReference type="Gene3D" id="2.60.120.10">
    <property type="entry name" value="Jelly Rolls"/>
    <property type="match status" value="1"/>
</dbReference>
<keyword evidence="3" id="KW-1185">Reference proteome</keyword>
<organism evidence="2 3">
    <name type="scientific">Capnocytophaga canis</name>
    <dbReference type="NCBI Taxonomy" id="1848903"/>
    <lineage>
        <taxon>Bacteria</taxon>
        <taxon>Pseudomonadati</taxon>
        <taxon>Bacteroidota</taxon>
        <taxon>Flavobacteriia</taxon>
        <taxon>Flavobacteriales</taxon>
        <taxon>Flavobacteriaceae</taxon>
        <taxon>Capnocytophaga</taxon>
    </lineage>
</organism>
<accession>A0A0B7I931</accession>
<evidence type="ECO:0000313" key="2">
    <source>
        <dbReference type="EMBL" id="CEN48200.1"/>
    </source>
</evidence>
<proteinExistence type="predicted"/>
<dbReference type="Proteomes" id="UP000045051">
    <property type="component" value="Unassembled WGS sequence"/>
</dbReference>
<dbReference type="EMBL" id="CDOI01000170">
    <property type="protein sequence ID" value="CEN48200.1"/>
    <property type="molecule type" value="Genomic_DNA"/>
</dbReference>
<evidence type="ECO:0000313" key="3">
    <source>
        <dbReference type="Proteomes" id="UP000045051"/>
    </source>
</evidence>
<feature type="domain" description="Cyclic nucleotide-binding" evidence="1">
    <location>
        <begin position="17"/>
        <end position="138"/>
    </location>
</feature>
<protein>
    <submittedName>
        <fullName evidence="2">Cyclic nucleotide-binding protein</fullName>
    </submittedName>
</protein>
<name>A0A0B7I931_9FLAO</name>
<dbReference type="AlphaFoldDB" id="A0A0B7I931"/>